<feature type="domain" description="N-terminal" evidence="2">
    <location>
        <begin position="9"/>
        <end position="102"/>
    </location>
</feature>
<dbReference type="InterPro" id="IPR013610">
    <property type="entry name" value="ArdC_N"/>
</dbReference>
<dbReference type="GO" id="GO:0003697">
    <property type="term" value="F:single-stranded DNA binding"/>
    <property type="evidence" value="ECO:0007669"/>
    <property type="project" value="InterPro"/>
</dbReference>
<proteinExistence type="predicted"/>
<dbReference type="Pfam" id="PF08401">
    <property type="entry name" value="ArdcN"/>
    <property type="match status" value="1"/>
</dbReference>
<dbReference type="EMBL" id="CABR01000147">
    <property type="protein sequence ID" value="CBI11504.1"/>
    <property type="molecule type" value="Genomic_DNA"/>
</dbReference>
<accession>E6QW81</accession>
<name>E6QW81_9ZZZZ</name>
<dbReference type="AlphaFoldDB" id="E6QW81"/>
<organism evidence="3">
    <name type="scientific">mine drainage metagenome</name>
    <dbReference type="NCBI Taxonomy" id="410659"/>
    <lineage>
        <taxon>unclassified sequences</taxon>
        <taxon>metagenomes</taxon>
        <taxon>ecological metagenomes</taxon>
    </lineage>
</organism>
<gene>
    <name evidence="3" type="ORF">CARN7_2335</name>
</gene>
<sequence length="288" mass="31052">MQEKSNRPDWNKLFSEALSCPGRISAAYSVFHAYSLGNAILAALQLGAKGLPLSPIASFNKWKQLGRLVQKGQKAIALVMPVTVKSNSKNEEERGAGNAAADTNSSTQAEGSGRTIYVLKNNWFALGQTEGVEYAHEVVIPEWDKAKALLSLGITEGSFELLNGNAQGYAVPNEKRLAINPLAAMPWKTLFHEMAHCLMHGTEVHMADGDLTPKDIKEAEAESVAYLCCATLGLPGLEESRGYIQDWLGSPEQSEEFGKKSAARVFSAANKILKAGTESAKAAEVDNE</sequence>
<protein>
    <recommendedName>
        <fullName evidence="2">N-terminal domain-containing protein</fullName>
    </recommendedName>
</protein>
<evidence type="ECO:0000256" key="1">
    <source>
        <dbReference type="SAM" id="MobiDB-lite"/>
    </source>
</evidence>
<reference evidence="3" key="1">
    <citation type="submission" date="2009-10" db="EMBL/GenBank/DDBJ databases">
        <title>Diversity of trophic interactions inside an arsenic-rich microbial ecosystem.</title>
        <authorList>
            <person name="Bertin P.N."/>
            <person name="Heinrich-Salmeron A."/>
            <person name="Pelletier E."/>
            <person name="Goulhen-Chollet F."/>
            <person name="Arsene-Ploetze F."/>
            <person name="Gallien S."/>
            <person name="Calteau A."/>
            <person name="Vallenet D."/>
            <person name="Casiot C."/>
            <person name="Chane-Woon-Ming B."/>
            <person name="Giloteaux L."/>
            <person name="Barakat M."/>
            <person name="Bonnefoy V."/>
            <person name="Bruneel O."/>
            <person name="Chandler M."/>
            <person name="Cleiss J."/>
            <person name="Duran R."/>
            <person name="Elbaz-Poulichet F."/>
            <person name="Fonknechten N."/>
            <person name="Lauga B."/>
            <person name="Mornico D."/>
            <person name="Ortet P."/>
            <person name="Schaeffer C."/>
            <person name="Siguier P."/>
            <person name="Alexander Thil Smith A."/>
            <person name="Van Dorsselaer A."/>
            <person name="Weissenbach J."/>
            <person name="Medigue C."/>
            <person name="Le Paslier D."/>
        </authorList>
    </citation>
    <scope>NUCLEOTIDE SEQUENCE</scope>
</reference>
<evidence type="ECO:0000313" key="3">
    <source>
        <dbReference type="EMBL" id="CBI11504.1"/>
    </source>
</evidence>
<comment type="caution">
    <text evidence="3">The sequence shown here is derived from an EMBL/GenBank/DDBJ whole genome shotgun (WGS) entry which is preliminary data.</text>
</comment>
<evidence type="ECO:0000259" key="2">
    <source>
        <dbReference type="Pfam" id="PF08401"/>
    </source>
</evidence>
<feature type="region of interest" description="Disordered" evidence="1">
    <location>
        <begin position="87"/>
        <end position="108"/>
    </location>
</feature>